<dbReference type="OrthoDB" id="7836567at2759"/>
<comment type="function">
    <text evidence="6">Gustatory receptor which mediates acceptance or avoidance behavior, depending on its substrates.</text>
</comment>
<comment type="caution">
    <text evidence="6">Lacks conserved residue(s) required for the propagation of feature annotation.</text>
</comment>
<feature type="transmembrane region" description="Helical" evidence="6">
    <location>
        <begin position="167"/>
        <end position="190"/>
    </location>
</feature>
<evidence type="ECO:0000313" key="9">
    <source>
        <dbReference type="Proteomes" id="UP000009192"/>
    </source>
</evidence>
<sequence>MALLLAVYPYIRWLGFVSCVYCAQRWQQRIFNMLQALLKVERFIAESHYCVTPLEKSHLQLLFWLRLLLQVPRTVAFIIYAFTAVDGLYIFVGALGSKTIVDELYFLTFTIIWQMCYTLMKLQRYINQLYASPIPRKSKKEQKMLEVHRMYYRLIQMTRDYCEVFKYPLACMLLILVCMSCVTGCSYYRLLVGNHSDNSKPLGEWITLLVNINYFLELYLFALIASMIGRIHEYTLHELRASLCDSDLVERSSDWLGLQLAFQDTSIKIFGLFKINLQLFIPLVSGIALHIIYIIQCDYNYM</sequence>
<feature type="transmembrane region" description="Helical" evidence="6">
    <location>
        <begin position="205"/>
        <end position="228"/>
    </location>
</feature>
<evidence type="ECO:0000256" key="1">
    <source>
        <dbReference type="ARBA" id="ARBA00004651"/>
    </source>
</evidence>
<keyword evidence="5 6" id="KW-0472">Membrane</keyword>
<comment type="similarity">
    <text evidence="6">Belongs to the insect chemoreceptor superfamily. Gustatory receptor (GR) family.</text>
</comment>
<keyword evidence="6" id="KW-0807">Transducer</keyword>
<dbReference type="eggNOG" id="ENOG502T878">
    <property type="taxonomic scope" value="Eukaryota"/>
</dbReference>
<dbReference type="FunCoup" id="B4KCK5">
    <property type="interactions" value="9"/>
</dbReference>
<evidence type="ECO:0000256" key="6">
    <source>
        <dbReference type="RuleBase" id="RU363108"/>
    </source>
</evidence>
<dbReference type="PhylomeDB" id="B4KCK5"/>
<dbReference type="Pfam" id="PF08395">
    <property type="entry name" value="7tm_7"/>
    <property type="match status" value="1"/>
</dbReference>
<proteinExistence type="inferred from homology"/>
<feature type="transmembrane region" description="Helical" evidence="6">
    <location>
        <begin position="275"/>
        <end position="295"/>
    </location>
</feature>
<comment type="subcellular location">
    <subcellularLocation>
        <location evidence="1 6">Cell membrane</location>
        <topology evidence="1 6">Multi-pass membrane protein</topology>
    </subcellularLocation>
</comment>
<evidence type="ECO:0000256" key="7">
    <source>
        <dbReference type="SAM" id="SignalP"/>
    </source>
</evidence>
<feature type="signal peptide" evidence="7">
    <location>
        <begin position="1"/>
        <end position="19"/>
    </location>
</feature>
<name>B4KCK5_DROMO</name>
<dbReference type="GO" id="GO:0050909">
    <property type="term" value="P:sensory perception of taste"/>
    <property type="evidence" value="ECO:0007669"/>
    <property type="project" value="InterPro"/>
</dbReference>
<organism evidence="8 9">
    <name type="scientific">Drosophila mojavensis</name>
    <name type="common">Fruit fly</name>
    <dbReference type="NCBI Taxonomy" id="7230"/>
    <lineage>
        <taxon>Eukaryota</taxon>
        <taxon>Metazoa</taxon>
        <taxon>Ecdysozoa</taxon>
        <taxon>Arthropoda</taxon>
        <taxon>Hexapoda</taxon>
        <taxon>Insecta</taxon>
        <taxon>Pterygota</taxon>
        <taxon>Neoptera</taxon>
        <taxon>Endopterygota</taxon>
        <taxon>Diptera</taxon>
        <taxon>Brachycera</taxon>
        <taxon>Muscomorpha</taxon>
        <taxon>Ephydroidea</taxon>
        <taxon>Drosophilidae</taxon>
        <taxon>Drosophila</taxon>
    </lineage>
</organism>
<dbReference type="OMA" id="FIHVGLN"/>
<feature type="chain" id="PRO_5002810954" description="Gustatory receptor" evidence="7">
    <location>
        <begin position="20"/>
        <end position="302"/>
    </location>
</feature>
<dbReference type="GO" id="GO:0005886">
    <property type="term" value="C:plasma membrane"/>
    <property type="evidence" value="ECO:0007669"/>
    <property type="project" value="UniProtKB-SubCell"/>
</dbReference>
<dbReference type="AlphaFoldDB" id="B4KCK5"/>
<keyword evidence="2 6" id="KW-1003">Cell membrane</keyword>
<keyword evidence="7" id="KW-0732">Signal</keyword>
<evidence type="ECO:0000313" key="8">
    <source>
        <dbReference type="EMBL" id="EDW14824.1"/>
    </source>
</evidence>
<evidence type="ECO:0000256" key="5">
    <source>
        <dbReference type="ARBA" id="ARBA00023136"/>
    </source>
</evidence>
<dbReference type="HOGENOM" id="CLU_061884_0_0_1"/>
<dbReference type="Proteomes" id="UP000009192">
    <property type="component" value="Unassembled WGS sequence"/>
</dbReference>
<evidence type="ECO:0000256" key="4">
    <source>
        <dbReference type="ARBA" id="ARBA00022989"/>
    </source>
</evidence>
<dbReference type="KEGG" id="dmo:Dmoj_GI23106"/>
<reference evidence="8 9" key="1">
    <citation type="journal article" date="2007" name="Nature">
        <title>Evolution of genes and genomes on the Drosophila phylogeny.</title>
        <authorList>
            <consortium name="Drosophila 12 Genomes Consortium"/>
            <person name="Clark A.G."/>
            <person name="Eisen M.B."/>
            <person name="Smith D.R."/>
            <person name="Bergman C.M."/>
            <person name="Oliver B."/>
            <person name="Markow T.A."/>
            <person name="Kaufman T.C."/>
            <person name="Kellis M."/>
            <person name="Gelbart W."/>
            <person name="Iyer V.N."/>
            <person name="Pollard D.A."/>
            <person name="Sackton T.B."/>
            <person name="Larracuente A.M."/>
            <person name="Singh N.D."/>
            <person name="Abad J.P."/>
            <person name="Abt D.N."/>
            <person name="Adryan B."/>
            <person name="Aguade M."/>
            <person name="Akashi H."/>
            <person name="Anderson W.W."/>
            <person name="Aquadro C.F."/>
            <person name="Ardell D.H."/>
            <person name="Arguello R."/>
            <person name="Artieri C.G."/>
            <person name="Barbash D.A."/>
            <person name="Barker D."/>
            <person name="Barsanti P."/>
            <person name="Batterham P."/>
            <person name="Batzoglou S."/>
            <person name="Begun D."/>
            <person name="Bhutkar A."/>
            <person name="Blanco E."/>
            <person name="Bosak S.A."/>
            <person name="Bradley R.K."/>
            <person name="Brand A.D."/>
            <person name="Brent M.R."/>
            <person name="Brooks A.N."/>
            <person name="Brown R.H."/>
            <person name="Butlin R.K."/>
            <person name="Caggese C."/>
            <person name="Calvi B.R."/>
            <person name="Bernardo de Carvalho A."/>
            <person name="Caspi A."/>
            <person name="Castrezana S."/>
            <person name="Celniker S.E."/>
            <person name="Chang J.L."/>
            <person name="Chapple C."/>
            <person name="Chatterji S."/>
            <person name="Chinwalla A."/>
            <person name="Civetta A."/>
            <person name="Clifton S.W."/>
            <person name="Comeron J.M."/>
            <person name="Costello J.C."/>
            <person name="Coyne J.A."/>
            <person name="Daub J."/>
            <person name="David R.G."/>
            <person name="Delcher A.L."/>
            <person name="Delehaunty K."/>
            <person name="Do C.B."/>
            <person name="Ebling H."/>
            <person name="Edwards K."/>
            <person name="Eickbush T."/>
            <person name="Evans J.D."/>
            <person name="Filipski A."/>
            <person name="Findeiss S."/>
            <person name="Freyhult E."/>
            <person name="Fulton L."/>
            <person name="Fulton R."/>
            <person name="Garcia A.C."/>
            <person name="Gardiner A."/>
            <person name="Garfield D.A."/>
            <person name="Garvin B.E."/>
            <person name="Gibson G."/>
            <person name="Gilbert D."/>
            <person name="Gnerre S."/>
            <person name="Godfrey J."/>
            <person name="Good R."/>
            <person name="Gotea V."/>
            <person name="Gravely B."/>
            <person name="Greenberg A.J."/>
            <person name="Griffiths-Jones S."/>
            <person name="Gross S."/>
            <person name="Guigo R."/>
            <person name="Gustafson E.A."/>
            <person name="Haerty W."/>
            <person name="Hahn M.W."/>
            <person name="Halligan D.L."/>
            <person name="Halpern A.L."/>
            <person name="Halter G.M."/>
            <person name="Han M.V."/>
            <person name="Heger A."/>
            <person name="Hillier L."/>
            <person name="Hinrichs A.S."/>
            <person name="Holmes I."/>
            <person name="Hoskins R.A."/>
            <person name="Hubisz M.J."/>
            <person name="Hultmark D."/>
            <person name="Huntley M.A."/>
            <person name="Jaffe D.B."/>
            <person name="Jagadeeshan S."/>
            <person name="Jeck W.R."/>
            <person name="Johnson J."/>
            <person name="Jones C.D."/>
            <person name="Jordan W.C."/>
            <person name="Karpen G.H."/>
            <person name="Kataoka E."/>
            <person name="Keightley P.D."/>
            <person name="Kheradpour P."/>
            <person name="Kirkness E.F."/>
            <person name="Koerich L.B."/>
            <person name="Kristiansen K."/>
            <person name="Kudrna D."/>
            <person name="Kulathinal R.J."/>
            <person name="Kumar S."/>
            <person name="Kwok R."/>
            <person name="Lander E."/>
            <person name="Langley C.H."/>
            <person name="Lapoint R."/>
            <person name="Lazzaro B.P."/>
            <person name="Lee S.J."/>
            <person name="Levesque L."/>
            <person name="Li R."/>
            <person name="Lin C.F."/>
            <person name="Lin M.F."/>
            <person name="Lindblad-Toh K."/>
            <person name="Llopart A."/>
            <person name="Long M."/>
            <person name="Low L."/>
            <person name="Lozovsky E."/>
            <person name="Lu J."/>
            <person name="Luo M."/>
            <person name="Machado C.A."/>
            <person name="Makalowski W."/>
            <person name="Marzo M."/>
            <person name="Matsuda M."/>
            <person name="Matzkin L."/>
            <person name="McAllister B."/>
            <person name="McBride C.S."/>
            <person name="McKernan B."/>
            <person name="McKernan K."/>
            <person name="Mendez-Lago M."/>
            <person name="Minx P."/>
            <person name="Mollenhauer M.U."/>
            <person name="Montooth K."/>
            <person name="Mount S.M."/>
            <person name="Mu X."/>
            <person name="Myers E."/>
            <person name="Negre B."/>
            <person name="Newfeld S."/>
            <person name="Nielsen R."/>
            <person name="Noor M.A."/>
            <person name="O'Grady P."/>
            <person name="Pachter L."/>
            <person name="Papaceit M."/>
            <person name="Parisi M.J."/>
            <person name="Parisi M."/>
            <person name="Parts L."/>
            <person name="Pedersen J.S."/>
            <person name="Pesole G."/>
            <person name="Phillippy A.M."/>
            <person name="Ponting C.P."/>
            <person name="Pop M."/>
            <person name="Porcelli D."/>
            <person name="Powell J.R."/>
            <person name="Prohaska S."/>
            <person name="Pruitt K."/>
            <person name="Puig M."/>
            <person name="Quesneville H."/>
            <person name="Ram K.R."/>
            <person name="Rand D."/>
            <person name="Rasmussen M.D."/>
            <person name="Reed L.K."/>
            <person name="Reenan R."/>
            <person name="Reily A."/>
            <person name="Remington K.A."/>
            <person name="Rieger T.T."/>
            <person name="Ritchie M.G."/>
            <person name="Robin C."/>
            <person name="Rogers Y.H."/>
            <person name="Rohde C."/>
            <person name="Rozas J."/>
            <person name="Rubenfield M.J."/>
            <person name="Ruiz A."/>
            <person name="Russo S."/>
            <person name="Salzberg S.L."/>
            <person name="Sanchez-Gracia A."/>
            <person name="Saranga D.J."/>
            <person name="Sato H."/>
            <person name="Schaeffer S.W."/>
            <person name="Schatz M.C."/>
            <person name="Schlenke T."/>
            <person name="Schwartz R."/>
            <person name="Segarra C."/>
            <person name="Singh R.S."/>
            <person name="Sirot L."/>
            <person name="Sirota M."/>
            <person name="Sisneros N.B."/>
            <person name="Smith C.D."/>
            <person name="Smith T.F."/>
            <person name="Spieth J."/>
            <person name="Stage D.E."/>
            <person name="Stark A."/>
            <person name="Stephan W."/>
            <person name="Strausberg R.L."/>
            <person name="Strempel S."/>
            <person name="Sturgill D."/>
            <person name="Sutton G."/>
            <person name="Sutton G.G."/>
            <person name="Tao W."/>
            <person name="Teichmann S."/>
            <person name="Tobari Y.N."/>
            <person name="Tomimura Y."/>
            <person name="Tsolas J.M."/>
            <person name="Valente V.L."/>
            <person name="Venter E."/>
            <person name="Venter J.C."/>
            <person name="Vicario S."/>
            <person name="Vieira F.G."/>
            <person name="Vilella A.J."/>
            <person name="Villasante A."/>
            <person name="Walenz B."/>
            <person name="Wang J."/>
            <person name="Wasserman M."/>
            <person name="Watts T."/>
            <person name="Wilson D."/>
            <person name="Wilson R.K."/>
            <person name="Wing R.A."/>
            <person name="Wolfner M.F."/>
            <person name="Wong A."/>
            <person name="Wong G.K."/>
            <person name="Wu C.I."/>
            <person name="Wu G."/>
            <person name="Yamamoto D."/>
            <person name="Yang H.P."/>
            <person name="Yang S.P."/>
            <person name="Yorke J.A."/>
            <person name="Yoshida K."/>
            <person name="Zdobnov E."/>
            <person name="Zhang P."/>
            <person name="Zhang Y."/>
            <person name="Zimin A.V."/>
            <person name="Baldwin J."/>
            <person name="Abdouelleil A."/>
            <person name="Abdulkadir J."/>
            <person name="Abebe A."/>
            <person name="Abera B."/>
            <person name="Abreu J."/>
            <person name="Acer S.C."/>
            <person name="Aftuck L."/>
            <person name="Alexander A."/>
            <person name="An P."/>
            <person name="Anderson E."/>
            <person name="Anderson S."/>
            <person name="Arachi H."/>
            <person name="Azer M."/>
            <person name="Bachantsang P."/>
            <person name="Barry A."/>
            <person name="Bayul T."/>
            <person name="Berlin A."/>
            <person name="Bessette D."/>
            <person name="Bloom T."/>
            <person name="Blye J."/>
            <person name="Boguslavskiy L."/>
            <person name="Bonnet C."/>
            <person name="Boukhgalter B."/>
            <person name="Bourzgui I."/>
            <person name="Brown A."/>
            <person name="Cahill P."/>
            <person name="Channer S."/>
            <person name="Cheshatsang Y."/>
            <person name="Chuda L."/>
            <person name="Citroen M."/>
            <person name="Collymore A."/>
            <person name="Cooke P."/>
            <person name="Costello M."/>
            <person name="D'Aco K."/>
            <person name="Daza R."/>
            <person name="De Haan G."/>
            <person name="DeGray S."/>
            <person name="DeMaso C."/>
            <person name="Dhargay N."/>
            <person name="Dooley K."/>
            <person name="Dooley E."/>
            <person name="Doricent M."/>
            <person name="Dorje P."/>
            <person name="Dorjee K."/>
            <person name="Dupes A."/>
            <person name="Elong R."/>
            <person name="Falk J."/>
            <person name="Farina A."/>
            <person name="Faro S."/>
            <person name="Ferguson D."/>
            <person name="Fisher S."/>
            <person name="Foley C.D."/>
            <person name="Franke A."/>
            <person name="Friedrich D."/>
            <person name="Gadbois L."/>
            <person name="Gearin G."/>
            <person name="Gearin C.R."/>
            <person name="Giannoukos G."/>
            <person name="Goode T."/>
            <person name="Graham J."/>
            <person name="Grandbois E."/>
            <person name="Grewal S."/>
            <person name="Gyaltsen K."/>
            <person name="Hafez N."/>
            <person name="Hagos B."/>
            <person name="Hall J."/>
            <person name="Henson C."/>
            <person name="Hollinger A."/>
            <person name="Honan T."/>
            <person name="Huard M.D."/>
            <person name="Hughes L."/>
            <person name="Hurhula B."/>
            <person name="Husby M.E."/>
            <person name="Kamat A."/>
            <person name="Kanga B."/>
            <person name="Kashin S."/>
            <person name="Khazanovich D."/>
            <person name="Kisner P."/>
            <person name="Lance K."/>
            <person name="Lara M."/>
            <person name="Lee W."/>
            <person name="Lennon N."/>
            <person name="Letendre F."/>
            <person name="LeVine R."/>
            <person name="Lipovsky A."/>
            <person name="Liu X."/>
            <person name="Liu J."/>
            <person name="Liu S."/>
            <person name="Lokyitsang T."/>
            <person name="Lokyitsang Y."/>
            <person name="Lubonja R."/>
            <person name="Lui A."/>
            <person name="MacDonald P."/>
            <person name="Magnisalis V."/>
            <person name="Maru K."/>
            <person name="Matthews C."/>
            <person name="McCusker W."/>
            <person name="McDonough S."/>
            <person name="Mehta T."/>
            <person name="Meldrim J."/>
            <person name="Meneus L."/>
            <person name="Mihai O."/>
            <person name="Mihalev A."/>
            <person name="Mihova T."/>
            <person name="Mittelman R."/>
            <person name="Mlenga V."/>
            <person name="Montmayeur A."/>
            <person name="Mulrain L."/>
            <person name="Navidi A."/>
            <person name="Naylor J."/>
            <person name="Negash T."/>
            <person name="Nguyen T."/>
            <person name="Nguyen N."/>
            <person name="Nicol R."/>
            <person name="Norbu C."/>
            <person name="Norbu N."/>
            <person name="Novod N."/>
            <person name="O'Neill B."/>
            <person name="Osman S."/>
            <person name="Markiewicz E."/>
            <person name="Oyono O.L."/>
            <person name="Patti C."/>
            <person name="Phunkhang P."/>
            <person name="Pierre F."/>
            <person name="Priest M."/>
            <person name="Raghuraman S."/>
            <person name="Rege F."/>
            <person name="Reyes R."/>
            <person name="Rise C."/>
            <person name="Rogov P."/>
            <person name="Ross K."/>
            <person name="Ryan E."/>
            <person name="Settipalli S."/>
            <person name="Shea T."/>
            <person name="Sherpa N."/>
            <person name="Shi L."/>
            <person name="Shih D."/>
            <person name="Sparrow T."/>
            <person name="Spaulding J."/>
            <person name="Stalker J."/>
            <person name="Stange-Thomann N."/>
            <person name="Stavropoulos S."/>
            <person name="Stone C."/>
            <person name="Strader C."/>
            <person name="Tesfaye S."/>
            <person name="Thomson T."/>
            <person name="Thoulutsang Y."/>
            <person name="Thoulutsang D."/>
            <person name="Topham K."/>
            <person name="Topping I."/>
            <person name="Tsamla T."/>
            <person name="Vassiliev H."/>
            <person name="Vo A."/>
            <person name="Wangchuk T."/>
            <person name="Wangdi T."/>
            <person name="Weiand M."/>
            <person name="Wilkinson J."/>
            <person name="Wilson A."/>
            <person name="Yadav S."/>
            <person name="Young G."/>
            <person name="Yu Q."/>
            <person name="Zembek L."/>
            <person name="Zhong D."/>
            <person name="Zimmer A."/>
            <person name="Zwirko Z."/>
            <person name="Jaffe D.B."/>
            <person name="Alvarez P."/>
            <person name="Brockman W."/>
            <person name="Butler J."/>
            <person name="Chin C."/>
            <person name="Gnerre S."/>
            <person name="Grabherr M."/>
            <person name="Kleber M."/>
            <person name="Mauceli E."/>
            <person name="MacCallum I."/>
        </authorList>
    </citation>
    <scope>NUCLEOTIDE SEQUENCE [LARGE SCALE GENOMIC DNA]</scope>
    <source>
        <strain evidence="9">Tucson 15081-1352.22</strain>
    </source>
</reference>
<keyword evidence="6" id="KW-0675">Receptor</keyword>
<gene>
    <name evidence="8" type="primary">Dmoj\GI23106</name>
    <name evidence="8" type="ORF">Dmoj_GI23106</name>
</gene>
<dbReference type="InParanoid" id="B4KCK5"/>
<evidence type="ECO:0000256" key="3">
    <source>
        <dbReference type="ARBA" id="ARBA00022692"/>
    </source>
</evidence>
<dbReference type="EMBL" id="CH933806">
    <property type="protein sequence ID" value="EDW14824.1"/>
    <property type="molecule type" value="Genomic_DNA"/>
</dbReference>
<protein>
    <recommendedName>
        <fullName evidence="6">Gustatory receptor</fullName>
    </recommendedName>
</protein>
<accession>B4KCK5</accession>
<dbReference type="InterPro" id="IPR013604">
    <property type="entry name" value="7TM_chemorcpt"/>
</dbReference>
<dbReference type="GO" id="GO:0007165">
    <property type="term" value="P:signal transduction"/>
    <property type="evidence" value="ECO:0007669"/>
    <property type="project" value="UniProtKB-KW"/>
</dbReference>
<keyword evidence="9" id="KW-1185">Reference proteome</keyword>
<keyword evidence="3 6" id="KW-0812">Transmembrane</keyword>
<keyword evidence="4 6" id="KW-1133">Transmembrane helix</keyword>
<evidence type="ECO:0000256" key="2">
    <source>
        <dbReference type="ARBA" id="ARBA00022475"/>
    </source>
</evidence>
<feature type="transmembrane region" description="Helical" evidence="6">
    <location>
        <begin position="74"/>
        <end position="92"/>
    </location>
</feature>